<sequence>MENVQLMFDDKHKLGSAAYKCNNLMDCNGIPCIEHLSVPLGLVMAQMVNNINQSIPDYKFKHNDTGIMKNERLLDVFSNKSTNAKNKHTRRKKQHKVYKTRKQTT</sequence>
<dbReference type="AlphaFoldDB" id="A0A6C0JD36"/>
<reference evidence="2" key="1">
    <citation type="journal article" date="2020" name="Nature">
        <title>Giant virus diversity and host interactions through global metagenomics.</title>
        <authorList>
            <person name="Schulz F."/>
            <person name="Roux S."/>
            <person name="Paez-Espino D."/>
            <person name="Jungbluth S."/>
            <person name="Walsh D.A."/>
            <person name="Denef V.J."/>
            <person name="McMahon K.D."/>
            <person name="Konstantinidis K.T."/>
            <person name="Eloe-Fadrosh E.A."/>
            <person name="Kyrpides N.C."/>
            <person name="Woyke T."/>
        </authorList>
    </citation>
    <scope>NUCLEOTIDE SEQUENCE</scope>
    <source>
        <strain evidence="2">GVMAG-M-3300025880-76</strain>
    </source>
</reference>
<feature type="compositionally biased region" description="Basic residues" evidence="1">
    <location>
        <begin position="85"/>
        <end position="105"/>
    </location>
</feature>
<dbReference type="EMBL" id="MN740362">
    <property type="protein sequence ID" value="QHU02750.1"/>
    <property type="molecule type" value="Genomic_DNA"/>
</dbReference>
<feature type="region of interest" description="Disordered" evidence="1">
    <location>
        <begin position="78"/>
        <end position="105"/>
    </location>
</feature>
<protein>
    <submittedName>
        <fullName evidence="2">Uncharacterized protein</fullName>
    </submittedName>
</protein>
<accession>A0A6C0JD36</accession>
<name>A0A6C0JD36_9ZZZZ</name>
<evidence type="ECO:0000313" key="2">
    <source>
        <dbReference type="EMBL" id="QHU02750.1"/>
    </source>
</evidence>
<organism evidence="2">
    <name type="scientific">viral metagenome</name>
    <dbReference type="NCBI Taxonomy" id="1070528"/>
    <lineage>
        <taxon>unclassified sequences</taxon>
        <taxon>metagenomes</taxon>
        <taxon>organismal metagenomes</taxon>
    </lineage>
</organism>
<proteinExistence type="predicted"/>
<evidence type="ECO:0000256" key="1">
    <source>
        <dbReference type="SAM" id="MobiDB-lite"/>
    </source>
</evidence>